<comment type="caution">
    <text evidence="30">The sequence shown here is derived from an EMBL/GenBank/DDBJ whole genome shotgun (WGS) entry which is preliminary data.</text>
</comment>
<comment type="cofactor">
    <cofactor evidence="22">
        <name>[2Fe-2S] cluster</name>
        <dbReference type="ChEBI" id="CHEBI:190135"/>
    </cofactor>
</comment>
<comment type="subcellular location">
    <subcellularLocation>
        <location evidence="3">Peroxisome</location>
    </subcellularLocation>
</comment>
<evidence type="ECO:0000256" key="9">
    <source>
        <dbReference type="ARBA" id="ARBA00022630"/>
    </source>
</evidence>
<evidence type="ECO:0000256" key="18">
    <source>
        <dbReference type="ARBA" id="ARBA00023014"/>
    </source>
</evidence>
<evidence type="ECO:0000256" key="19">
    <source>
        <dbReference type="ARBA" id="ARBA00023027"/>
    </source>
</evidence>
<dbReference type="Gene3D" id="1.25.50.20">
    <property type="match status" value="1"/>
</dbReference>
<dbReference type="InterPro" id="IPR005107">
    <property type="entry name" value="CO_DH_flav_C"/>
</dbReference>
<comment type="similarity">
    <text evidence="4">Belongs to the xanthine dehydrogenase family.</text>
</comment>
<dbReference type="Pfam" id="PF17900">
    <property type="entry name" value="Peptidase_M1_N"/>
    <property type="match status" value="1"/>
</dbReference>
<dbReference type="SUPFAM" id="SSF63737">
    <property type="entry name" value="Leukotriene A4 hydrolase N-terminal domain"/>
    <property type="match status" value="1"/>
</dbReference>
<protein>
    <recommendedName>
        <fullName evidence="6">xanthine dehydrogenase</fullName>
        <ecNumber evidence="6">1.17.1.4</ecNumber>
    </recommendedName>
</protein>
<dbReference type="InterPro" id="IPR008274">
    <property type="entry name" value="AldOxase/xan_DH_MoCoBD1"/>
</dbReference>
<dbReference type="FunFam" id="3.30.365.10:FF:000004">
    <property type="entry name" value="Xanthine dehydrogenase oxidase"/>
    <property type="match status" value="1"/>
</dbReference>
<feature type="domain" description="FAD-binding PCMH-type" evidence="29">
    <location>
        <begin position="243"/>
        <end position="427"/>
    </location>
</feature>
<accession>A0A9N9VUF1</accession>
<proteinExistence type="inferred from homology"/>
<dbReference type="OrthoDB" id="8300278at2759"/>
<dbReference type="GO" id="GO:0004177">
    <property type="term" value="F:aminopeptidase activity"/>
    <property type="evidence" value="ECO:0007669"/>
    <property type="project" value="UniProtKB-KW"/>
</dbReference>
<dbReference type="FunFam" id="3.30.365.10:FF:000002">
    <property type="entry name" value="Xanthine dehydrogenase oxidase"/>
    <property type="match status" value="1"/>
</dbReference>
<dbReference type="GO" id="GO:0005777">
    <property type="term" value="C:peroxisome"/>
    <property type="evidence" value="ECO:0007669"/>
    <property type="project" value="UniProtKB-SubCell"/>
</dbReference>
<dbReference type="Gene3D" id="2.60.40.1910">
    <property type="match status" value="1"/>
</dbReference>
<dbReference type="CDD" id="cd09601">
    <property type="entry name" value="M1_APN-Q_like"/>
    <property type="match status" value="1"/>
</dbReference>
<keyword evidence="18" id="KW-0411">Iron-sulfur</keyword>
<keyword evidence="17" id="KW-0408">Iron</keyword>
<keyword evidence="20" id="KW-0482">Metalloprotease</keyword>
<dbReference type="InterPro" id="IPR046867">
    <property type="entry name" value="AldOxase/xan_DH_MoCoBD2"/>
</dbReference>
<dbReference type="InterPro" id="IPR045357">
    <property type="entry name" value="Aminopeptidase_N-like_N"/>
</dbReference>
<feature type="binding site" evidence="26">
    <location>
        <position position="1721"/>
    </location>
    <ligand>
        <name>Zn(2+)</name>
        <dbReference type="ChEBI" id="CHEBI:29105"/>
        <note>catalytic</note>
    </ligand>
</feature>
<dbReference type="Pfam" id="PF11838">
    <property type="entry name" value="ERAP1_C"/>
    <property type="match status" value="1"/>
</dbReference>
<keyword evidence="21" id="KW-0576">Peroxisome</keyword>
<dbReference type="InterPro" id="IPR016208">
    <property type="entry name" value="Ald_Oxase/xanthine_DH-like"/>
</dbReference>
<dbReference type="PROSITE" id="PS00197">
    <property type="entry name" value="2FE2S_FER_1"/>
    <property type="match status" value="1"/>
</dbReference>
<evidence type="ECO:0000256" key="26">
    <source>
        <dbReference type="PIRSR" id="PIRSR634016-3"/>
    </source>
</evidence>
<dbReference type="InterPro" id="IPR016169">
    <property type="entry name" value="FAD-bd_PCMH_sub2"/>
</dbReference>
<evidence type="ECO:0000256" key="6">
    <source>
        <dbReference type="ARBA" id="ARBA00013123"/>
    </source>
</evidence>
<dbReference type="InterPro" id="IPR042097">
    <property type="entry name" value="Aminopeptidase_N-like_N_sf"/>
</dbReference>
<dbReference type="GO" id="GO:0008270">
    <property type="term" value="F:zinc ion binding"/>
    <property type="evidence" value="ECO:0007669"/>
    <property type="project" value="InterPro"/>
</dbReference>
<feature type="domain" description="2Fe-2S ferredoxin-type" evidence="28">
    <location>
        <begin position="26"/>
        <end position="112"/>
    </location>
</feature>
<dbReference type="SUPFAM" id="SSF56176">
    <property type="entry name" value="FAD-binding/transporter-associated domain-like"/>
    <property type="match status" value="1"/>
</dbReference>
<dbReference type="Pfam" id="PF03450">
    <property type="entry name" value="CO_deh_flav_C"/>
    <property type="match status" value="1"/>
</dbReference>
<dbReference type="InterPro" id="IPR006058">
    <property type="entry name" value="2Fe2S_fd_BS"/>
</dbReference>
<dbReference type="FunFam" id="3.90.1170.50:FF:000001">
    <property type="entry name" value="Aldehyde oxidase 1"/>
    <property type="match status" value="1"/>
</dbReference>
<dbReference type="Gene3D" id="3.30.390.50">
    <property type="entry name" value="CO dehydrogenase flavoprotein, C-terminal domain"/>
    <property type="match status" value="1"/>
</dbReference>
<evidence type="ECO:0000256" key="23">
    <source>
        <dbReference type="ARBA" id="ARBA00049017"/>
    </source>
</evidence>
<dbReference type="FunFam" id="2.60.40.1910:FF:000004">
    <property type="entry name" value="Aminopeptidase"/>
    <property type="match status" value="1"/>
</dbReference>
<dbReference type="Gene3D" id="2.60.40.1730">
    <property type="entry name" value="tricorn interacting facor f3 domain"/>
    <property type="match status" value="1"/>
</dbReference>
<evidence type="ECO:0000256" key="24">
    <source>
        <dbReference type="ARBA" id="ARBA00049517"/>
    </source>
</evidence>
<evidence type="ECO:0000259" key="28">
    <source>
        <dbReference type="PROSITE" id="PS51085"/>
    </source>
</evidence>
<dbReference type="InterPro" id="IPR016166">
    <property type="entry name" value="FAD-bd_PCMH"/>
</dbReference>
<dbReference type="GO" id="GO:0004854">
    <property type="term" value="F:xanthine dehydrogenase activity"/>
    <property type="evidence" value="ECO:0007669"/>
    <property type="project" value="UniProtKB-EC"/>
</dbReference>
<evidence type="ECO:0000256" key="15">
    <source>
        <dbReference type="ARBA" id="ARBA00022833"/>
    </source>
</evidence>
<evidence type="ECO:0000256" key="21">
    <source>
        <dbReference type="ARBA" id="ARBA00023140"/>
    </source>
</evidence>
<evidence type="ECO:0000256" key="25">
    <source>
        <dbReference type="PIRSR" id="PIRSR634016-1"/>
    </source>
</evidence>
<feature type="binding site" evidence="26">
    <location>
        <position position="1740"/>
    </location>
    <ligand>
        <name>Zn(2+)</name>
        <dbReference type="ChEBI" id="CHEBI:29105"/>
        <note>catalytic</note>
    </ligand>
</feature>
<evidence type="ECO:0000256" key="10">
    <source>
        <dbReference type="ARBA" id="ARBA00022670"/>
    </source>
</evidence>
<dbReference type="InterPro" id="IPR012675">
    <property type="entry name" value="Beta-grasp_dom_sf"/>
</dbReference>
<dbReference type="GO" id="GO:0006508">
    <property type="term" value="P:proteolysis"/>
    <property type="evidence" value="ECO:0007669"/>
    <property type="project" value="UniProtKB-KW"/>
</dbReference>
<evidence type="ECO:0000256" key="20">
    <source>
        <dbReference type="ARBA" id="ARBA00023049"/>
    </source>
</evidence>
<evidence type="ECO:0000313" key="30">
    <source>
        <dbReference type="EMBL" id="CAH0032188.1"/>
    </source>
</evidence>
<keyword evidence="10" id="KW-0645">Protease</keyword>
<dbReference type="InterPro" id="IPR036318">
    <property type="entry name" value="FAD-bd_PCMH-like_sf"/>
</dbReference>
<dbReference type="SMART" id="SM01092">
    <property type="entry name" value="CO_deh_flav_C"/>
    <property type="match status" value="1"/>
</dbReference>
<dbReference type="Proteomes" id="UP000696573">
    <property type="component" value="Unassembled WGS sequence"/>
</dbReference>
<dbReference type="FunFam" id="3.30.465.10:FF:000004">
    <property type="entry name" value="Xanthine dehydrogenase/oxidase"/>
    <property type="match status" value="1"/>
</dbReference>
<evidence type="ECO:0000259" key="29">
    <source>
        <dbReference type="PROSITE" id="PS51387"/>
    </source>
</evidence>
<keyword evidence="16" id="KW-0560">Oxidoreductase</keyword>
<dbReference type="Gene3D" id="1.10.150.120">
    <property type="entry name" value="[2Fe-2S]-binding domain"/>
    <property type="match status" value="1"/>
</dbReference>
<dbReference type="Gene3D" id="1.10.390.10">
    <property type="entry name" value="Neutral Protease Domain 2"/>
    <property type="match status" value="1"/>
</dbReference>
<gene>
    <name evidence="30" type="ORF">CRHIZ90672A_00002313</name>
</gene>
<evidence type="ECO:0000256" key="17">
    <source>
        <dbReference type="ARBA" id="ARBA00023004"/>
    </source>
</evidence>
<dbReference type="FunFam" id="3.30.365.10:FF:000003">
    <property type="entry name" value="Aldehyde oxidase 1"/>
    <property type="match status" value="1"/>
</dbReference>
<keyword evidence="7" id="KW-0031">Aminopeptidase</keyword>
<dbReference type="FunFam" id="3.30.43.10:FF:000001">
    <property type="entry name" value="Xanthine dehydrogenase/oxidase"/>
    <property type="match status" value="1"/>
</dbReference>
<organism evidence="30 31">
    <name type="scientific">Clonostachys rhizophaga</name>
    <dbReference type="NCBI Taxonomy" id="160324"/>
    <lineage>
        <taxon>Eukaryota</taxon>
        <taxon>Fungi</taxon>
        <taxon>Dikarya</taxon>
        <taxon>Ascomycota</taxon>
        <taxon>Pezizomycotina</taxon>
        <taxon>Sordariomycetes</taxon>
        <taxon>Hypocreomycetidae</taxon>
        <taxon>Hypocreales</taxon>
        <taxon>Bionectriaceae</taxon>
        <taxon>Clonostachys</taxon>
    </lineage>
</organism>
<dbReference type="SUPFAM" id="SSF55447">
    <property type="entry name" value="CO dehydrogenase flavoprotein C-terminal domain-like"/>
    <property type="match status" value="1"/>
</dbReference>
<dbReference type="InterPro" id="IPR036683">
    <property type="entry name" value="CO_DH_flav_C_dom_sf"/>
</dbReference>
<feature type="binding site" evidence="26">
    <location>
        <position position="1717"/>
    </location>
    <ligand>
        <name>Zn(2+)</name>
        <dbReference type="ChEBI" id="CHEBI:29105"/>
        <note>catalytic</note>
    </ligand>
</feature>
<dbReference type="PANTHER" id="PTHR45444">
    <property type="entry name" value="XANTHINE DEHYDROGENASE"/>
    <property type="match status" value="1"/>
</dbReference>
<dbReference type="PRINTS" id="PR00756">
    <property type="entry name" value="ALADIPTASE"/>
</dbReference>
<keyword evidence="15 26" id="KW-0862">Zinc</keyword>
<dbReference type="InterPro" id="IPR034016">
    <property type="entry name" value="M1_APN-typ"/>
</dbReference>
<dbReference type="Gene3D" id="3.90.1170.50">
    <property type="entry name" value="Aldehyde oxidase/xanthine dehydrogenase, a/b hammerhead"/>
    <property type="match status" value="1"/>
</dbReference>
<dbReference type="Gene3D" id="3.10.20.30">
    <property type="match status" value="1"/>
</dbReference>
<dbReference type="FunFam" id="1.10.390.10:FF:000001">
    <property type="entry name" value="Aminopeptidase"/>
    <property type="match status" value="1"/>
</dbReference>
<dbReference type="FunFam" id="3.30.365.10:FF:000001">
    <property type="entry name" value="Xanthine dehydrogenase oxidase"/>
    <property type="match status" value="1"/>
</dbReference>
<evidence type="ECO:0000256" key="27">
    <source>
        <dbReference type="PIRSR" id="PIRSR634016-4"/>
    </source>
</evidence>
<evidence type="ECO:0000256" key="3">
    <source>
        <dbReference type="ARBA" id="ARBA00004275"/>
    </source>
</evidence>
<dbReference type="Pfam" id="PF01433">
    <property type="entry name" value="Peptidase_M1"/>
    <property type="match status" value="1"/>
</dbReference>
<comment type="cofactor">
    <cofactor evidence="1">
        <name>Mo-molybdopterin</name>
        <dbReference type="ChEBI" id="CHEBI:71302"/>
    </cofactor>
</comment>
<dbReference type="InterPro" id="IPR036010">
    <property type="entry name" value="2Fe-2S_ferredoxin-like_sf"/>
</dbReference>
<dbReference type="PROSITE" id="PS51085">
    <property type="entry name" value="2FE2S_FER_2"/>
    <property type="match status" value="1"/>
</dbReference>
<dbReference type="SUPFAM" id="SSF56003">
    <property type="entry name" value="Molybdenum cofactor-binding domain"/>
    <property type="match status" value="1"/>
</dbReference>
<keyword evidence="9" id="KW-0285">Flavoprotein</keyword>
<dbReference type="InterPro" id="IPR036856">
    <property type="entry name" value="Ald_Oxase/Xan_DH_a/b_sf"/>
</dbReference>
<evidence type="ECO:0000256" key="4">
    <source>
        <dbReference type="ARBA" id="ARBA00006849"/>
    </source>
</evidence>
<reference evidence="30" key="1">
    <citation type="submission" date="2021-10" db="EMBL/GenBank/DDBJ databases">
        <authorList>
            <person name="Piombo E."/>
        </authorList>
    </citation>
    <scope>NUCLEOTIDE SEQUENCE</scope>
</reference>
<evidence type="ECO:0000256" key="16">
    <source>
        <dbReference type="ARBA" id="ARBA00023002"/>
    </source>
</evidence>
<dbReference type="Gene3D" id="3.30.43.10">
    <property type="entry name" value="Uridine Diphospho-n-acetylenolpyruvylglucosamine Reductase, domain 2"/>
    <property type="match status" value="1"/>
</dbReference>
<dbReference type="Pfam" id="PF00111">
    <property type="entry name" value="Fer2"/>
    <property type="match status" value="1"/>
</dbReference>
<dbReference type="InterPro" id="IPR001930">
    <property type="entry name" value="Peptidase_M1"/>
</dbReference>
<comment type="cofactor">
    <cofactor evidence="2">
        <name>FAD</name>
        <dbReference type="ChEBI" id="CHEBI:57692"/>
    </cofactor>
</comment>
<evidence type="ECO:0000256" key="12">
    <source>
        <dbReference type="ARBA" id="ARBA00022723"/>
    </source>
</evidence>
<evidence type="ECO:0000256" key="2">
    <source>
        <dbReference type="ARBA" id="ARBA00001974"/>
    </source>
</evidence>
<dbReference type="InterPro" id="IPR027268">
    <property type="entry name" value="Peptidase_M4/M1_CTD_sf"/>
</dbReference>
<dbReference type="InterPro" id="IPR002346">
    <property type="entry name" value="Mopterin_DH_FAD-bd"/>
</dbReference>
<dbReference type="GO" id="GO:0008237">
    <property type="term" value="F:metallopeptidase activity"/>
    <property type="evidence" value="ECO:0007669"/>
    <property type="project" value="UniProtKB-KW"/>
</dbReference>
<sequence>MAPSATADEESSHPELLASLTAKYDDCLRFFLNGTRVTLDDIDPEITVLEWLRGIGLTGTKLGCGEGGCGACTIVVSQYNPTTKKIYHASINACLAPLVSLDGKHVITVEGIGSSKRPHAIQERFAKGDCSQCGFCTPGFIASAYALLRNNEAPTDEDIEEAFDGNLCRCTGYFSIGETTRTFSVDRVCGKGADCCKVNGSNGSGGDQPVKRFTPPGFIEYNPETELIFPPALKKHQMRPLAFGNKRKTWYRPVTLDQLLLIKKVYPQAKIIGGSTETHIETRFKAISYPVSVYVGDIAELRQYSFNQNCLEIGGNVVLTDLERICEMAIEKYGPQRSQVFKAMLKQLKLFAGRQIRNVGSPAGNLNTASPISDLNPVLWAANSIIIAKSATQETEIPMSRFFTGYRKTALPQDSIIASIRIPITAEKGEYIRAYKQSKRKDDDIAIVTGALQVKLSDEGIVLASNFIYGGMAATTVAAKKAMEYIVGKRFSELETLEGTMNALEHDFDLTFSVPGGMASYRKALAFGFFYRFYHDVLESIAGQSDHFDGQAIKEVEREISSGQVDSTAANAYKLEVTGQSKTHLAALKQTTGEAQYTDDIPALKNELHACYVLSSRPHAKILSIDYTDALDMPGVVDYVDKDDMPSKEANKFGPPNFDEVFFADGVVNTTGQPIALILATTANRARDAARAVKVEYEDLPAILTMEEAIEQESFHNVYREIKNGDTEQGFKDSDHIFTGSVRMGGQEHFYFETNASLVVPKPEDGEMEIFASTQNANETQVFAARVCGVQANKINVRVKRLGGGFGGKETRSILLSSALALAGKKTGRPVRYMLTREEDMMLMGQRHPFLAKYKVGVNKDGKIQALECNIYNNAGHTIDLSHAVCERAMTHSDGCYKIPNVLLRGRLCKTNTMSNTAFRGFGGPQGMFIAETWMEEVADRLGMPVERLREINFYKDDESTHFNQKLTDWFVPLMYQQVQDESRYSQRREAIAKFNESNKWRQRGLALIPTKFGISFTALFLNQAGALVHIYHDGSILVAHGGTEMGQGLHTKMVQIAAQALRVPIETVHISETATNTVANASSTAASASSDLNGYAIYNACKQLNERLAPYREKLGPDATMKELAHAAYFDRVNLSAQGFYKTPEIGYDWDKNEGKMFFYFTQGVAAAEVEIDLLTGTWTCLRADIKMDVGQSINPTIDYGQIQGAFVQGMGLFTMEESLWLRNGPMAGNLFTRGPGAYKIPGYRDIPQVFNVSLLKDVEWKELRTIQRSRGIGEPPLFMGSAVFFAIRDALRAARSANGITAKVGDSEDAGGLLRLESPATTERIRLACEDEIMRRARVVPKDGEKSFFTISEFSLDIVSRKISELPLTSLRVLQQISQRYCSAHARARNPEKMTDREVLPDNVKPVHYNLSLRDLEFKNWTYQGTVGIDVEITKPTKEIVLNTLELKLHNAKVKVDHTKSEQTIETTNFSYNEKAQRATIVFDQELPVSKKASLTITFEGIINNELAGFYRSKYKPTETPAKSVPRDDEWHYMFSTQFESSDARRAFPCFDEPALKATFDFEVEVPVDQVALSNMPVKETKPTKEGWQLVTFETSPLMSSYLLAWAIGDFEYIETFTERKYNGKQLPVRVYTTRGLKEQGRWALEHAAPVIDYYSKIFDIDYPLPKADLLAVHEFTHGAMENWGLVTYRTTQVLFDEKTSDPRFKNSVAYVVAHELAHQWFGNLVTMSWWDELWLNEGFATYVAWQAIDVMHPEWEVWAQFVNEGMETAFRLDGIRASHPIHVEVRDALDVNQIFDSISYLKGCSVLRMLVNHLGFDTFVKGVSKYLKAHTYGNATTKDLWDAVSEVSGQDINKIMASWITKIGHPVLNVGEEPGQITVKQSRFLSTGDVTPEEDTTTWWVPLGLEGKKDESGVAALSLEKKEETITGINDDFYKLNSGATGFFRVNYPASRLAKLSTQLDRLSSEDKIAIIGSTADLAFAGNGNTAALLTFLQGFSNESHSLVWSQVLDSVGSVKSVFGEDEELKKGLSNFVVKLIDAKVKEIGWEAREGEDYLVGILRKSLISSAVASGHPEVTAEALKRFDAWVENPEANPIPPSLRTSVWRAGLDKDPARTVPILKKEWFETKSIDGKLLCLSVLGLTKDVELLKSSVIPFNYNTSPPSNAVPNADMHALAASLARNSSARNLHWDFLKNHWDAIVSKIGNPIVVDRLVKVSLKSFTDESFVDDIAKFFADKDTTAFNRSLGTVQDSIRGRAAYKKRDSAALKEWLSANNYI</sequence>
<dbReference type="SUPFAM" id="SSF54665">
    <property type="entry name" value="CO dehydrogenase molybdoprotein N-domain-like"/>
    <property type="match status" value="1"/>
</dbReference>
<dbReference type="EC" id="1.17.1.4" evidence="6"/>
<dbReference type="Gene3D" id="3.30.465.10">
    <property type="match status" value="1"/>
</dbReference>
<comment type="catalytic activity">
    <reaction evidence="24">
        <text>hypoxanthine + NAD(+) + H2O = xanthine + NADH + H(+)</text>
        <dbReference type="Rhea" id="RHEA:24670"/>
        <dbReference type="ChEBI" id="CHEBI:15377"/>
        <dbReference type="ChEBI" id="CHEBI:15378"/>
        <dbReference type="ChEBI" id="CHEBI:17368"/>
        <dbReference type="ChEBI" id="CHEBI:17712"/>
        <dbReference type="ChEBI" id="CHEBI:57540"/>
        <dbReference type="ChEBI" id="CHEBI:57945"/>
        <dbReference type="EC" id="1.17.1.4"/>
    </reaction>
</comment>
<evidence type="ECO:0000256" key="13">
    <source>
        <dbReference type="ARBA" id="ARBA00022801"/>
    </source>
</evidence>
<evidence type="ECO:0000256" key="5">
    <source>
        <dbReference type="ARBA" id="ARBA00010136"/>
    </source>
</evidence>
<dbReference type="InterPro" id="IPR024571">
    <property type="entry name" value="ERAP1-like_C_dom"/>
</dbReference>
<evidence type="ECO:0000313" key="31">
    <source>
        <dbReference type="Proteomes" id="UP000696573"/>
    </source>
</evidence>
<dbReference type="Pfam" id="PF02738">
    <property type="entry name" value="MoCoBD_1"/>
    <property type="match status" value="1"/>
</dbReference>
<keyword evidence="11" id="KW-0001">2Fe-2S</keyword>
<dbReference type="Pfam" id="PF01315">
    <property type="entry name" value="Ald_Xan_dh_C"/>
    <property type="match status" value="1"/>
</dbReference>
<dbReference type="FunFam" id="2.60.40.1730:FF:000002">
    <property type="entry name" value="Aminopeptidase"/>
    <property type="match status" value="1"/>
</dbReference>
<dbReference type="PROSITE" id="PS51387">
    <property type="entry name" value="FAD_PCMH"/>
    <property type="match status" value="1"/>
</dbReference>
<evidence type="ECO:0000256" key="22">
    <source>
        <dbReference type="ARBA" id="ARBA00034078"/>
    </source>
</evidence>
<dbReference type="SUPFAM" id="SSF55486">
    <property type="entry name" value="Metalloproteases ('zincins'), catalytic domain"/>
    <property type="match status" value="1"/>
</dbReference>
<feature type="active site" description="Proton acceptor" evidence="25">
    <location>
        <position position="1718"/>
    </location>
</feature>
<comment type="cofactor">
    <cofactor evidence="26">
        <name>Zn(2+)</name>
        <dbReference type="ChEBI" id="CHEBI:29105"/>
    </cofactor>
    <text evidence="26">Binds 1 zinc ion per subunit.</text>
</comment>
<dbReference type="GO" id="GO:0051537">
    <property type="term" value="F:2 iron, 2 sulfur cluster binding"/>
    <property type="evidence" value="ECO:0007669"/>
    <property type="project" value="UniProtKB-KW"/>
</dbReference>
<dbReference type="SMART" id="SM01008">
    <property type="entry name" value="Ald_Xan_dh_C"/>
    <property type="match status" value="1"/>
</dbReference>
<keyword evidence="31" id="KW-1185">Reference proteome</keyword>
<evidence type="ECO:0000256" key="14">
    <source>
        <dbReference type="ARBA" id="ARBA00022827"/>
    </source>
</evidence>
<name>A0A9N9VUF1_9HYPO</name>
<comment type="similarity">
    <text evidence="5">Belongs to the peptidase M1 family.</text>
</comment>
<comment type="catalytic activity">
    <reaction evidence="23">
        <text>xanthine + NAD(+) + H2O = urate + NADH + H(+)</text>
        <dbReference type="Rhea" id="RHEA:16669"/>
        <dbReference type="ChEBI" id="CHEBI:15377"/>
        <dbReference type="ChEBI" id="CHEBI:15378"/>
        <dbReference type="ChEBI" id="CHEBI:17712"/>
        <dbReference type="ChEBI" id="CHEBI:17775"/>
        <dbReference type="ChEBI" id="CHEBI:57540"/>
        <dbReference type="ChEBI" id="CHEBI:57945"/>
        <dbReference type="EC" id="1.17.1.4"/>
    </reaction>
</comment>
<dbReference type="InterPro" id="IPR037165">
    <property type="entry name" value="AldOxase/xan_DH_Mopterin-bd_sf"/>
</dbReference>
<dbReference type="InterPro" id="IPR002888">
    <property type="entry name" value="2Fe-2S-bd"/>
</dbReference>
<dbReference type="PANTHER" id="PTHR45444:SF3">
    <property type="entry name" value="XANTHINE DEHYDROGENASE"/>
    <property type="match status" value="1"/>
</dbReference>
<keyword evidence="13" id="KW-0378">Hydrolase</keyword>
<dbReference type="InterPro" id="IPR000674">
    <property type="entry name" value="Ald_Oxase/Xan_DH_a/b"/>
</dbReference>
<dbReference type="GO" id="GO:0006145">
    <property type="term" value="P:purine nucleobase catabolic process"/>
    <property type="evidence" value="ECO:0007669"/>
    <property type="project" value="UniProtKB-ARBA"/>
</dbReference>
<keyword evidence="14" id="KW-0274">FAD</keyword>
<dbReference type="InterPro" id="IPR036884">
    <property type="entry name" value="2Fe-2S-bd_dom_sf"/>
</dbReference>
<dbReference type="Pfam" id="PF01799">
    <property type="entry name" value="Fer2_2"/>
    <property type="match status" value="1"/>
</dbReference>
<dbReference type="InterPro" id="IPR001041">
    <property type="entry name" value="2Fe-2S_ferredoxin-type"/>
</dbReference>
<evidence type="ECO:0000256" key="7">
    <source>
        <dbReference type="ARBA" id="ARBA00022438"/>
    </source>
</evidence>
<keyword evidence="19" id="KW-0520">NAD</keyword>
<keyword evidence="8" id="KW-0500">Molybdenum</keyword>
<evidence type="ECO:0000256" key="8">
    <source>
        <dbReference type="ARBA" id="ARBA00022505"/>
    </source>
</evidence>
<feature type="site" description="Transition state stabilizer" evidence="27">
    <location>
        <position position="1803"/>
    </location>
</feature>
<dbReference type="Pfam" id="PF00941">
    <property type="entry name" value="FAD_binding_5"/>
    <property type="match status" value="1"/>
</dbReference>
<dbReference type="SUPFAM" id="SSF47741">
    <property type="entry name" value="CO dehydrogenase ISP C-domain like"/>
    <property type="match status" value="1"/>
</dbReference>
<dbReference type="SUPFAM" id="SSF54292">
    <property type="entry name" value="2Fe-2S ferredoxin-like"/>
    <property type="match status" value="1"/>
</dbReference>
<keyword evidence="12 26" id="KW-0479">Metal-binding</keyword>
<dbReference type="Pfam" id="PF20256">
    <property type="entry name" value="MoCoBD_2"/>
    <property type="match status" value="1"/>
</dbReference>
<dbReference type="InterPro" id="IPR016167">
    <property type="entry name" value="FAD-bd_PCMH_sub1"/>
</dbReference>
<dbReference type="FunFam" id="3.10.20.30:FF:000015">
    <property type="entry name" value="Aldehyde oxidase 1"/>
    <property type="match status" value="1"/>
</dbReference>
<evidence type="ECO:0000256" key="11">
    <source>
        <dbReference type="ARBA" id="ARBA00022714"/>
    </source>
</evidence>
<dbReference type="GO" id="GO:0071949">
    <property type="term" value="F:FAD binding"/>
    <property type="evidence" value="ECO:0007669"/>
    <property type="project" value="InterPro"/>
</dbReference>
<evidence type="ECO:0000256" key="1">
    <source>
        <dbReference type="ARBA" id="ARBA00001924"/>
    </source>
</evidence>
<dbReference type="GO" id="GO:0005506">
    <property type="term" value="F:iron ion binding"/>
    <property type="evidence" value="ECO:0007669"/>
    <property type="project" value="InterPro"/>
</dbReference>
<dbReference type="Gene3D" id="3.30.365.10">
    <property type="entry name" value="Aldehyde oxidase/xanthine dehydrogenase, molybdopterin binding domain"/>
    <property type="match status" value="4"/>
</dbReference>
<dbReference type="InterPro" id="IPR014782">
    <property type="entry name" value="Peptidase_M1_dom"/>
</dbReference>
<dbReference type="EMBL" id="CABFNQ020000744">
    <property type="protein sequence ID" value="CAH0032188.1"/>
    <property type="molecule type" value="Genomic_DNA"/>
</dbReference>